<dbReference type="EMBL" id="JASBWS010000071">
    <property type="protein sequence ID" value="KAJ9101015.1"/>
    <property type="molecule type" value="Genomic_DNA"/>
</dbReference>
<proteinExistence type="predicted"/>
<name>A0ACC2VPN4_9TREE</name>
<sequence>MSHVETGTQTGEPSEEVPETKTAPETPPVVHSKTFNDPSANIVLKTSDNVLFRVEDFYLRAASEPSQDLEVMLLIITGRPHDAINRPMTWRRAADLYRMMDKYQLDGHQHWFSDMCGRYIKKQRLEALFLACNRPIIDTTLARYAIADGLSTKNGADAKFGLALGFKGLLAYSLTFAELSGLARPDWQALAIQFVENARHIDEEIHSPASERARSQTAELVEVFLGLTAFLARAYEATNSFCANSGGKWKDIPIDSA</sequence>
<evidence type="ECO:0000313" key="2">
    <source>
        <dbReference type="Proteomes" id="UP001230649"/>
    </source>
</evidence>
<dbReference type="Proteomes" id="UP001230649">
    <property type="component" value="Unassembled WGS sequence"/>
</dbReference>
<evidence type="ECO:0000313" key="1">
    <source>
        <dbReference type="EMBL" id="KAJ9101015.1"/>
    </source>
</evidence>
<accession>A0ACC2VPN4</accession>
<gene>
    <name evidence="1" type="ORF">QFC20_005299</name>
</gene>
<keyword evidence="2" id="KW-1185">Reference proteome</keyword>
<protein>
    <submittedName>
        <fullName evidence="1">Uncharacterized protein</fullName>
    </submittedName>
</protein>
<comment type="caution">
    <text evidence="1">The sequence shown here is derived from an EMBL/GenBank/DDBJ whole genome shotgun (WGS) entry which is preliminary data.</text>
</comment>
<organism evidence="1 2">
    <name type="scientific">Naganishia adeliensis</name>
    <dbReference type="NCBI Taxonomy" id="92952"/>
    <lineage>
        <taxon>Eukaryota</taxon>
        <taxon>Fungi</taxon>
        <taxon>Dikarya</taxon>
        <taxon>Basidiomycota</taxon>
        <taxon>Agaricomycotina</taxon>
        <taxon>Tremellomycetes</taxon>
        <taxon>Filobasidiales</taxon>
        <taxon>Filobasidiaceae</taxon>
        <taxon>Naganishia</taxon>
    </lineage>
</organism>
<reference evidence="1" key="1">
    <citation type="submission" date="2023-04" db="EMBL/GenBank/DDBJ databases">
        <title>Draft Genome sequencing of Naganishia species isolated from polar environments using Oxford Nanopore Technology.</title>
        <authorList>
            <person name="Leo P."/>
            <person name="Venkateswaran K."/>
        </authorList>
    </citation>
    <scope>NUCLEOTIDE SEQUENCE</scope>
    <source>
        <strain evidence="1">MNA-CCFEE 5262</strain>
    </source>
</reference>